<evidence type="ECO:0000313" key="1">
    <source>
        <dbReference type="EMBL" id="OHS92708.1"/>
    </source>
</evidence>
<gene>
    <name evidence="1" type="ORF">TRFO_40965</name>
</gene>
<dbReference type="RefSeq" id="XP_068345845.1">
    <property type="nucleotide sequence ID" value="XM_068513506.1"/>
</dbReference>
<organism evidence="1 2">
    <name type="scientific">Tritrichomonas foetus</name>
    <dbReference type="NCBI Taxonomy" id="1144522"/>
    <lineage>
        <taxon>Eukaryota</taxon>
        <taxon>Metamonada</taxon>
        <taxon>Parabasalia</taxon>
        <taxon>Tritrichomonadida</taxon>
        <taxon>Tritrichomonadidae</taxon>
        <taxon>Tritrichomonas</taxon>
    </lineage>
</organism>
<comment type="caution">
    <text evidence="1">The sequence shown here is derived from an EMBL/GenBank/DDBJ whole genome shotgun (WGS) entry which is preliminary data.</text>
</comment>
<dbReference type="OrthoDB" id="10263648at2759"/>
<proteinExistence type="predicted"/>
<reference evidence="1" key="1">
    <citation type="submission" date="2016-10" db="EMBL/GenBank/DDBJ databases">
        <authorList>
            <person name="Benchimol M."/>
            <person name="Almeida L.G."/>
            <person name="Vasconcelos A.T."/>
            <person name="Perreira-Neves A."/>
            <person name="Rosa I.A."/>
            <person name="Tasca T."/>
            <person name="Bogo M.R."/>
            <person name="de Souza W."/>
        </authorList>
    </citation>
    <scope>NUCLEOTIDE SEQUENCE [LARGE SCALE GENOMIC DNA]</scope>
    <source>
        <strain evidence="1">K</strain>
    </source>
</reference>
<accession>A0A1J4J6B3</accession>
<dbReference type="AlphaFoldDB" id="A0A1J4J6B3"/>
<dbReference type="GeneID" id="94848210"/>
<protein>
    <submittedName>
        <fullName evidence="1">Uncharacterized protein</fullName>
    </submittedName>
</protein>
<dbReference type="Proteomes" id="UP000179807">
    <property type="component" value="Unassembled WGS sequence"/>
</dbReference>
<dbReference type="VEuPathDB" id="TrichDB:TRFO_40965"/>
<keyword evidence="2" id="KW-1185">Reference proteome</keyword>
<dbReference type="EMBL" id="MLAK01001475">
    <property type="protein sequence ID" value="OHS92708.1"/>
    <property type="molecule type" value="Genomic_DNA"/>
</dbReference>
<sequence length="291" mass="33891">MNDWGKLESYCEYLERAEKELNDSILQTQNEVMKLQDILDTISPVPVSEPKEEVRVPRANQNRKVFRGFDYKVQQQVVETSADPYGEFLDYLQQYKAMPKFDRSNLADRFTKRVMDFSRMTAAHLHNRMTPLIRQLNKELDKVLDADISQDNIRFRARYTTNRASKVAKEFERLNQEFGLVRRTEVLSREKEIDESATKKTKKNVDESPFEILANLTPKQLNALYSLRGNARRNLMSSIMKEKAEVSFLSFLRNIDTSMSDEEMASVLKAARRGFLILAQDPKAYALILSR</sequence>
<evidence type="ECO:0000313" key="2">
    <source>
        <dbReference type="Proteomes" id="UP000179807"/>
    </source>
</evidence>
<name>A0A1J4J6B3_9EUKA</name>